<protein>
    <submittedName>
        <fullName evidence="2">Uncharacterized protein</fullName>
    </submittedName>
</protein>
<dbReference type="Proteomes" id="UP000822688">
    <property type="component" value="Chromosome 4"/>
</dbReference>
<feature type="transmembrane region" description="Helical" evidence="1">
    <location>
        <begin position="201"/>
        <end position="226"/>
    </location>
</feature>
<sequence>MAEPQPDQFVCEIMGRSLENVRDWEGVANIDTVDESLLNAKNSVWIKQNSLYSEAHQNWEGLNKATGERLERREKRSEELTNQIYNLVGFFSVFQGVIFTAVTQLTQSTQPAPVGCPSRPPLCRKVWVPVVLSGLAAIVAAVGIWLKFSALHSIDKHIHIEFLDQREARRKLSKLQGEGHEFKFSKLKKPEKPKDTERSHWILKAILVILTVVAFTLIFIMSYFVILCDKFVL</sequence>
<evidence type="ECO:0000313" key="3">
    <source>
        <dbReference type="Proteomes" id="UP000822688"/>
    </source>
</evidence>
<feature type="transmembrane region" description="Helical" evidence="1">
    <location>
        <begin position="84"/>
        <end position="106"/>
    </location>
</feature>
<dbReference type="PANTHER" id="PTHR33287">
    <property type="entry name" value="OS03G0453550 PROTEIN"/>
    <property type="match status" value="1"/>
</dbReference>
<name>A0A8T0IBW8_CERPU</name>
<accession>A0A8T0IBW8</accession>
<keyword evidence="1" id="KW-0812">Transmembrane</keyword>
<comment type="caution">
    <text evidence="2">The sequence shown here is derived from an EMBL/GenBank/DDBJ whole genome shotgun (WGS) entry which is preliminary data.</text>
</comment>
<dbReference type="EMBL" id="CM026424">
    <property type="protein sequence ID" value="KAG0581234.1"/>
    <property type="molecule type" value="Genomic_DNA"/>
</dbReference>
<reference evidence="2" key="1">
    <citation type="submission" date="2020-06" db="EMBL/GenBank/DDBJ databases">
        <title>WGS assembly of Ceratodon purpureus strain R40.</title>
        <authorList>
            <person name="Carey S.B."/>
            <person name="Jenkins J."/>
            <person name="Shu S."/>
            <person name="Lovell J.T."/>
            <person name="Sreedasyam A."/>
            <person name="Maumus F."/>
            <person name="Tiley G.P."/>
            <person name="Fernandez-Pozo N."/>
            <person name="Barry K."/>
            <person name="Chen C."/>
            <person name="Wang M."/>
            <person name="Lipzen A."/>
            <person name="Daum C."/>
            <person name="Saski C.A."/>
            <person name="Payton A.C."/>
            <person name="Mcbreen J.C."/>
            <person name="Conrad R.E."/>
            <person name="Kollar L.M."/>
            <person name="Olsson S."/>
            <person name="Huttunen S."/>
            <person name="Landis J.B."/>
            <person name="Wickett N.J."/>
            <person name="Johnson M.G."/>
            <person name="Rensing S.A."/>
            <person name="Grimwood J."/>
            <person name="Schmutz J."/>
            <person name="Mcdaniel S.F."/>
        </authorList>
    </citation>
    <scope>NUCLEOTIDE SEQUENCE</scope>
    <source>
        <strain evidence="2">R40</strain>
    </source>
</reference>
<feature type="transmembrane region" description="Helical" evidence="1">
    <location>
        <begin position="126"/>
        <end position="146"/>
    </location>
</feature>
<dbReference type="PANTHER" id="PTHR33287:SF11">
    <property type="entry name" value="OS03G0778400 PROTEIN"/>
    <property type="match status" value="1"/>
</dbReference>
<keyword evidence="3" id="KW-1185">Reference proteome</keyword>
<keyword evidence="1" id="KW-0472">Membrane</keyword>
<gene>
    <name evidence="2" type="ORF">KC19_4G234800</name>
</gene>
<dbReference type="AlphaFoldDB" id="A0A8T0IBW8"/>
<keyword evidence="1" id="KW-1133">Transmembrane helix</keyword>
<proteinExistence type="predicted"/>
<organism evidence="2 3">
    <name type="scientific">Ceratodon purpureus</name>
    <name type="common">Fire moss</name>
    <name type="synonym">Dicranum purpureum</name>
    <dbReference type="NCBI Taxonomy" id="3225"/>
    <lineage>
        <taxon>Eukaryota</taxon>
        <taxon>Viridiplantae</taxon>
        <taxon>Streptophyta</taxon>
        <taxon>Embryophyta</taxon>
        <taxon>Bryophyta</taxon>
        <taxon>Bryophytina</taxon>
        <taxon>Bryopsida</taxon>
        <taxon>Dicranidae</taxon>
        <taxon>Pseudoditrichales</taxon>
        <taxon>Ditrichaceae</taxon>
        <taxon>Ceratodon</taxon>
    </lineage>
</organism>
<evidence type="ECO:0000313" key="2">
    <source>
        <dbReference type="EMBL" id="KAG0581234.1"/>
    </source>
</evidence>
<evidence type="ECO:0000256" key="1">
    <source>
        <dbReference type="SAM" id="Phobius"/>
    </source>
</evidence>